<dbReference type="Proteomes" id="UP001055072">
    <property type="component" value="Unassembled WGS sequence"/>
</dbReference>
<sequence length="160" mass="17627">MSTDNQTTTFEARPLQTGSCLCGQIAYEITLSGAPPKFITLCHCINCKKWGGGGFSWNGFISCDQIRFTKGEEHLKAYADSNTGSGRTILRRFCSNCGSPIIATILGRTDICGITVGTVDGDVSETWKPQLEVMCKDRPVWLPDTGLKQYETTPEEYKKN</sequence>
<evidence type="ECO:0000313" key="1">
    <source>
        <dbReference type="EMBL" id="KAI0092516.1"/>
    </source>
</evidence>
<reference evidence="1" key="1">
    <citation type="journal article" date="2021" name="Environ. Microbiol.">
        <title>Gene family expansions and transcriptome signatures uncover fungal adaptations to wood decay.</title>
        <authorList>
            <person name="Hage H."/>
            <person name="Miyauchi S."/>
            <person name="Viragh M."/>
            <person name="Drula E."/>
            <person name="Min B."/>
            <person name="Chaduli D."/>
            <person name="Navarro D."/>
            <person name="Favel A."/>
            <person name="Norest M."/>
            <person name="Lesage-Meessen L."/>
            <person name="Balint B."/>
            <person name="Merenyi Z."/>
            <person name="de Eugenio L."/>
            <person name="Morin E."/>
            <person name="Martinez A.T."/>
            <person name="Baldrian P."/>
            <person name="Stursova M."/>
            <person name="Martinez M.J."/>
            <person name="Novotny C."/>
            <person name="Magnuson J.K."/>
            <person name="Spatafora J.W."/>
            <person name="Maurice S."/>
            <person name="Pangilinan J."/>
            <person name="Andreopoulos W."/>
            <person name="LaButti K."/>
            <person name="Hundley H."/>
            <person name="Na H."/>
            <person name="Kuo A."/>
            <person name="Barry K."/>
            <person name="Lipzen A."/>
            <person name="Henrissat B."/>
            <person name="Riley R."/>
            <person name="Ahrendt S."/>
            <person name="Nagy L.G."/>
            <person name="Grigoriev I.V."/>
            <person name="Martin F."/>
            <person name="Rosso M.N."/>
        </authorList>
    </citation>
    <scope>NUCLEOTIDE SEQUENCE</scope>
    <source>
        <strain evidence="1">CBS 384.51</strain>
    </source>
</reference>
<organism evidence="1 2">
    <name type="scientific">Irpex rosettiformis</name>
    <dbReference type="NCBI Taxonomy" id="378272"/>
    <lineage>
        <taxon>Eukaryota</taxon>
        <taxon>Fungi</taxon>
        <taxon>Dikarya</taxon>
        <taxon>Basidiomycota</taxon>
        <taxon>Agaricomycotina</taxon>
        <taxon>Agaricomycetes</taxon>
        <taxon>Polyporales</taxon>
        <taxon>Irpicaceae</taxon>
        <taxon>Irpex</taxon>
    </lineage>
</organism>
<gene>
    <name evidence="1" type="ORF">BDY19DRAFT_990232</name>
</gene>
<proteinExistence type="predicted"/>
<comment type="caution">
    <text evidence="1">The sequence shown here is derived from an EMBL/GenBank/DDBJ whole genome shotgun (WGS) entry which is preliminary data.</text>
</comment>
<name>A0ACB8UEA9_9APHY</name>
<protein>
    <submittedName>
        <fullName evidence="1">Mss4-like protein</fullName>
    </submittedName>
</protein>
<keyword evidence="2" id="KW-1185">Reference proteome</keyword>
<dbReference type="EMBL" id="MU274903">
    <property type="protein sequence ID" value="KAI0092516.1"/>
    <property type="molecule type" value="Genomic_DNA"/>
</dbReference>
<accession>A0ACB8UEA9</accession>
<evidence type="ECO:0000313" key="2">
    <source>
        <dbReference type="Proteomes" id="UP001055072"/>
    </source>
</evidence>